<feature type="compositionally biased region" description="Low complexity" evidence="1">
    <location>
        <begin position="653"/>
        <end position="673"/>
    </location>
</feature>
<feature type="region of interest" description="Disordered" evidence="1">
    <location>
        <begin position="1102"/>
        <end position="1132"/>
    </location>
</feature>
<feature type="compositionally biased region" description="Low complexity" evidence="1">
    <location>
        <begin position="106"/>
        <end position="119"/>
    </location>
</feature>
<proteinExistence type="predicted"/>
<gene>
    <name evidence="2" type="ORF">FB567DRAFT_256915</name>
</gene>
<feature type="compositionally biased region" description="Basic and acidic residues" evidence="1">
    <location>
        <begin position="616"/>
        <end position="627"/>
    </location>
</feature>
<evidence type="ECO:0000313" key="2">
    <source>
        <dbReference type="EMBL" id="KAH7067130.1"/>
    </source>
</evidence>
<feature type="region of interest" description="Disordered" evidence="1">
    <location>
        <begin position="13"/>
        <end position="412"/>
    </location>
</feature>
<feature type="compositionally biased region" description="Polar residues" evidence="1">
    <location>
        <begin position="85"/>
        <end position="96"/>
    </location>
</feature>
<dbReference type="EMBL" id="JAGMVJ010000035">
    <property type="protein sequence ID" value="KAH7067130.1"/>
    <property type="molecule type" value="Genomic_DNA"/>
</dbReference>
<feature type="region of interest" description="Disordered" evidence="1">
    <location>
        <begin position="615"/>
        <end position="709"/>
    </location>
</feature>
<sequence length="1132" mass="125372">MAEPQDAYALLEAHFNDQPQSRHVRLPQRTDELHSYSATATPLIHDPVRTDDETDSIFSAQQPTPLEPPAALKGAESGLPPTPPTLSQDGQSSHTTMEPRPHADDAVTSLSSKKSALSTPVNARSPPTPDPSPPRTGATLERPQMLAYPSSRAESFMTAREDPFSSEPSEGRSLTPAADRLSTVDEDRGLGLAFEVEDNDTTPTESLRRVYPPNHADTTAGADEEREAPIEDVVPDREWNTELMRNVTIRRKRKPSTSPRKVPDPGVAVVETASPSPSPRPRRTSGLRERVEASEQSPITPSIENFAHSIGWPSEDRTITEDKVEDRSRQLKRASTEEHGEDRGREDKRNSTSSMNSTVVEAKIIVTPPRRRQTLRHSGKNMAYKDDEGSPTPDRRSRRQSSRQSSIPEDVPLHRLVHKRVSLADRTKRISAESDTLGSERSVSSPLSFRSRIIDSSAATLRHQESVRMVLQPAADILSRSNSITYHKRIASAPEHVRKSALSNSTRQYSQLSPPNSPRRAEHVKFQMPTHEHSPQSQSPAPLFDSPRSLKRRQRSNVAEAKQPIDVNKSLPEVPPNHQADAVMRDGLLGANHPEKEIQPPPALMERVRQLVAAREAAEEAESKAPKASEQPAAPVPIATLSPPQEQSPPAPHFASPSSRGRSSLSQERSSASPEVVIRPSLDRTSTDEMARPSHDWRRPSEEHGRVSFDRSTIRTEEHAGARHLYASTTPFSQVSDTLEVSEATAVSIFPHNNHSLLVVQQVSRINSMAPECRQLEYGDALSPDDYRDVRSTPTPPFVDASESHHDGSPHHGQPTLSFEPSTPPMQIALPQPSAVDSPLKNPRPPPSLPKIAFIPPTPMEELERELVPGPLAPGPPKRSDSHPQRRISLVQRARRYSDNLIPTLLNRAGSNRGRYASDSHRLHRKSAKVPSVNEEDGNLHPFWRPKGFWDAFSDSDSSEEGLHPGGDTSDVESEPEQEPVPMKRSNTFSKRLASGFKGSGGFLIGNSLGVERHGTNKRRHHVTLPPNFPKSPKTSAHTSSPKIMIQPPTFHDKNNRVTKRGSRGSLRAERRGSWRQGKSLPGLGKKYELQYIGLSGVKERFREGRKEKRREKIRQSIGTRVYDEHGGPNAT</sequence>
<feature type="compositionally biased region" description="Polar residues" evidence="1">
    <location>
        <begin position="501"/>
        <end position="514"/>
    </location>
</feature>
<feature type="region of interest" description="Disordered" evidence="1">
    <location>
        <begin position="1021"/>
        <end position="1081"/>
    </location>
</feature>
<evidence type="ECO:0000256" key="1">
    <source>
        <dbReference type="SAM" id="MobiDB-lite"/>
    </source>
</evidence>
<dbReference type="OrthoDB" id="3870679at2759"/>
<organism evidence="2 3">
    <name type="scientific">Paraphoma chrysanthemicola</name>
    <dbReference type="NCBI Taxonomy" id="798071"/>
    <lineage>
        <taxon>Eukaryota</taxon>
        <taxon>Fungi</taxon>
        <taxon>Dikarya</taxon>
        <taxon>Ascomycota</taxon>
        <taxon>Pezizomycotina</taxon>
        <taxon>Dothideomycetes</taxon>
        <taxon>Pleosporomycetidae</taxon>
        <taxon>Pleosporales</taxon>
        <taxon>Pleosporineae</taxon>
        <taxon>Phaeosphaeriaceae</taxon>
        <taxon>Paraphoma</taxon>
    </lineage>
</organism>
<accession>A0A8K0VRA5</accession>
<feature type="region of interest" description="Disordered" evidence="1">
    <location>
        <begin position="495"/>
        <end position="578"/>
    </location>
</feature>
<feature type="region of interest" description="Disordered" evidence="1">
    <location>
        <begin position="954"/>
        <end position="987"/>
    </location>
</feature>
<feature type="compositionally biased region" description="Basic and acidic residues" evidence="1">
    <location>
        <begin position="1122"/>
        <end position="1132"/>
    </location>
</feature>
<dbReference type="AlphaFoldDB" id="A0A8K0VRA5"/>
<keyword evidence="3" id="KW-1185">Reference proteome</keyword>
<evidence type="ECO:0000313" key="3">
    <source>
        <dbReference type="Proteomes" id="UP000813461"/>
    </source>
</evidence>
<feature type="compositionally biased region" description="Basic and acidic residues" evidence="1">
    <location>
        <begin position="681"/>
        <end position="709"/>
    </location>
</feature>
<feature type="compositionally biased region" description="Basic and acidic residues" evidence="1">
    <location>
        <begin position="519"/>
        <end position="534"/>
    </location>
</feature>
<feature type="compositionally biased region" description="Polar residues" evidence="1">
    <location>
        <begin position="1033"/>
        <end position="1042"/>
    </location>
</feature>
<feature type="compositionally biased region" description="Polar residues" evidence="1">
    <location>
        <begin position="294"/>
        <end position="303"/>
    </location>
</feature>
<feature type="compositionally biased region" description="Basic residues" evidence="1">
    <location>
        <begin position="369"/>
        <end position="379"/>
    </location>
</feature>
<reference evidence="2" key="1">
    <citation type="journal article" date="2021" name="Nat. Commun.">
        <title>Genetic determinants of endophytism in the Arabidopsis root mycobiome.</title>
        <authorList>
            <person name="Mesny F."/>
            <person name="Miyauchi S."/>
            <person name="Thiergart T."/>
            <person name="Pickel B."/>
            <person name="Atanasova L."/>
            <person name="Karlsson M."/>
            <person name="Huettel B."/>
            <person name="Barry K.W."/>
            <person name="Haridas S."/>
            <person name="Chen C."/>
            <person name="Bauer D."/>
            <person name="Andreopoulos W."/>
            <person name="Pangilinan J."/>
            <person name="LaButti K."/>
            <person name="Riley R."/>
            <person name="Lipzen A."/>
            <person name="Clum A."/>
            <person name="Drula E."/>
            <person name="Henrissat B."/>
            <person name="Kohler A."/>
            <person name="Grigoriev I.V."/>
            <person name="Martin F.M."/>
            <person name="Hacquard S."/>
        </authorList>
    </citation>
    <scope>NUCLEOTIDE SEQUENCE</scope>
    <source>
        <strain evidence="2">MPI-SDFR-AT-0120</strain>
    </source>
</reference>
<feature type="region of interest" description="Disordered" evidence="1">
    <location>
        <begin position="867"/>
        <end position="886"/>
    </location>
</feature>
<feature type="region of interest" description="Disordered" evidence="1">
    <location>
        <begin position="780"/>
        <end position="855"/>
    </location>
</feature>
<protein>
    <submittedName>
        <fullName evidence="2">Uncharacterized protein</fullName>
    </submittedName>
</protein>
<dbReference type="Proteomes" id="UP000813461">
    <property type="component" value="Unassembled WGS sequence"/>
</dbReference>
<name>A0A8K0VRA5_9PLEO</name>
<feature type="compositionally biased region" description="Basic and acidic residues" evidence="1">
    <location>
        <begin position="314"/>
        <end position="350"/>
    </location>
</feature>
<feature type="region of interest" description="Disordered" evidence="1">
    <location>
        <begin position="910"/>
        <end position="941"/>
    </location>
</feature>
<comment type="caution">
    <text evidence="2">The sequence shown here is derived from an EMBL/GenBank/DDBJ whole genome shotgun (WGS) entry which is preliminary data.</text>
</comment>